<dbReference type="InterPro" id="IPR003703">
    <property type="entry name" value="Acyl_CoA_thio"/>
</dbReference>
<dbReference type="OrthoDB" id="68328at2759"/>
<dbReference type="PANTHER" id="PTHR11066">
    <property type="entry name" value="ACYL-COA THIOESTERASE"/>
    <property type="match status" value="1"/>
</dbReference>
<dbReference type="InterPro" id="IPR049450">
    <property type="entry name" value="ACOT8-like_C"/>
</dbReference>
<dbReference type="CDD" id="cd03445">
    <property type="entry name" value="Thioesterase_II_repeat2"/>
    <property type="match status" value="1"/>
</dbReference>
<dbReference type="GO" id="GO:0009062">
    <property type="term" value="P:fatty acid catabolic process"/>
    <property type="evidence" value="ECO:0007669"/>
    <property type="project" value="TreeGrafter"/>
</dbReference>
<reference evidence="5 6" key="1">
    <citation type="journal article" date="2018" name="BMC Genomics">
        <title>Genomic comparison of Trypanosoma conorhini and Trypanosoma rangeli to Trypanosoma cruzi strains of high and low virulence.</title>
        <authorList>
            <person name="Bradwell K.R."/>
            <person name="Koparde V.N."/>
            <person name="Matveyev A.V."/>
            <person name="Serrano M.G."/>
            <person name="Alves J.M."/>
            <person name="Parikh H."/>
            <person name="Huang B."/>
            <person name="Lee V."/>
            <person name="Espinosa-Alvarez O."/>
            <person name="Ortiz P.A."/>
            <person name="Costa-Martins A.G."/>
            <person name="Teixeira M.M."/>
            <person name="Buck G.A."/>
        </authorList>
    </citation>
    <scope>NUCLEOTIDE SEQUENCE [LARGE SCALE GENOMIC DNA]</scope>
    <source>
        <strain evidence="5 6">025E</strain>
    </source>
</reference>
<dbReference type="AlphaFoldDB" id="A0A422P8F1"/>
<dbReference type="PANTHER" id="PTHR11066:SF34">
    <property type="entry name" value="ACYL-COENZYME A THIOESTERASE 8"/>
    <property type="match status" value="1"/>
</dbReference>
<keyword evidence="2 5" id="KW-0378">Hydrolase</keyword>
<feature type="domain" description="Acyl-CoA thioesterase-like C-terminal" evidence="4">
    <location>
        <begin position="199"/>
        <end position="307"/>
    </location>
</feature>
<dbReference type="InterPro" id="IPR042171">
    <property type="entry name" value="Acyl-CoA_hotdog"/>
</dbReference>
<dbReference type="Gene3D" id="2.40.160.210">
    <property type="entry name" value="Acyl-CoA thioesterase, double hotdog domain"/>
    <property type="match status" value="1"/>
</dbReference>
<evidence type="ECO:0000256" key="2">
    <source>
        <dbReference type="ARBA" id="ARBA00022801"/>
    </source>
</evidence>
<dbReference type="GO" id="GO:0005782">
    <property type="term" value="C:peroxisomal matrix"/>
    <property type="evidence" value="ECO:0007669"/>
    <property type="project" value="UniProtKB-SubCell"/>
</dbReference>
<dbReference type="InterPro" id="IPR049449">
    <property type="entry name" value="TesB_ACOT8-like_N"/>
</dbReference>
<dbReference type="Proteomes" id="UP000284403">
    <property type="component" value="Unassembled WGS sequence"/>
</dbReference>
<proteinExistence type="inferred from homology"/>
<dbReference type="GeneID" id="40319611"/>
<dbReference type="Pfam" id="PF20789">
    <property type="entry name" value="4HBT_3C"/>
    <property type="match status" value="1"/>
</dbReference>
<evidence type="ECO:0000259" key="4">
    <source>
        <dbReference type="Pfam" id="PF20789"/>
    </source>
</evidence>
<dbReference type="CDD" id="cd03444">
    <property type="entry name" value="Thioesterase_II_repeat1"/>
    <property type="match status" value="1"/>
</dbReference>
<sequence length="317" mass="35763">MSLQDVIGGFKYLAACALQLERVGEGAFRSVSLWTPSASKVAYGGQLVAHSAEAAYRTVDDPTMEIISLQLKFLSAGKSDCGSPVVYTVKSLHNSRSFCSRMVLAEQEERNILSALVSFHRRERGCFEHQICQPRRLTKPAPAEGAPYSRLKDGRCLALPKQVREAVCREAEVASVGYANLMNLTTIHGTEPWDWWLRVEPEGWALLQKDTDIPERRLHIIVACWLSDFAVAIASLFPHTFPNSGLRQFVSLDHTIYFHHPDRIRVEEWFLYEVFSPWAAQGRGLSEGRIYGPDGTLWMSTVQQTLMRTGNDYKSRL</sequence>
<evidence type="ECO:0000313" key="5">
    <source>
        <dbReference type="EMBL" id="RNF13989.1"/>
    </source>
</evidence>
<organism evidence="5 6">
    <name type="scientific">Trypanosoma conorhini</name>
    <dbReference type="NCBI Taxonomy" id="83891"/>
    <lineage>
        <taxon>Eukaryota</taxon>
        <taxon>Discoba</taxon>
        <taxon>Euglenozoa</taxon>
        <taxon>Kinetoplastea</taxon>
        <taxon>Metakinetoplastina</taxon>
        <taxon>Trypanosomatida</taxon>
        <taxon>Trypanosomatidae</taxon>
        <taxon>Trypanosoma</taxon>
    </lineage>
</organism>
<dbReference type="EMBL" id="MKKU01000383">
    <property type="protein sequence ID" value="RNF13989.1"/>
    <property type="molecule type" value="Genomic_DNA"/>
</dbReference>
<dbReference type="EC" id="3.1.2.20" evidence="5"/>
<accession>A0A422P8F1</accession>
<evidence type="ECO:0000313" key="6">
    <source>
        <dbReference type="Proteomes" id="UP000284403"/>
    </source>
</evidence>
<comment type="caution">
    <text evidence="5">The sequence shown here is derived from an EMBL/GenBank/DDBJ whole genome shotgun (WGS) entry which is preliminary data.</text>
</comment>
<dbReference type="Pfam" id="PF13622">
    <property type="entry name" value="4HBT_3"/>
    <property type="match status" value="1"/>
</dbReference>
<gene>
    <name evidence="5" type="ORF">Tco025E_06000</name>
</gene>
<dbReference type="InterPro" id="IPR029069">
    <property type="entry name" value="HotDog_dom_sf"/>
</dbReference>
<comment type="similarity">
    <text evidence="1">Belongs to the C/M/P thioester hydrolase family.</text>
</comment>
<evidence type="ECO:0000256" key="1">
    <source>
        <dbReference type="ARBA" id="ARBA00006538"/>
    </source>
</evidence>
<name>A0A422P8F1_9TRYP</name>
<keyword evidence="6" id="KW-1185">Reference proteome</keyword>
<evidence type="ECO:0000259" key="3">
    <source>
        <dbReference type="Pfam" id="PF13622"/>
    </source>
</evidence>
<dbReference type="SUPFAM" id="SSF54637">
    <property type="entry name" value="Thioesterase/thiol ester dehydrase-isomerase"/>
    <property type="match status" value="2"/>
</dbReference>
<dbReference type="GO" id="GO:0047617">
    <property type="term" value="F:fatty acyl-CoA hydrolase activity"/>
    <property type="evidence" value="ECO:0007669"/>
    <property type="project" value="UniProtKB-EC"/>
</dbReference>
<protein>
    <submittedName>
        <fullName evidence="5">Putative acyl-CoA thioesterase</fullName>
        <ecNumber evidence="5">3.1.2.20</ecNumber>
    </submittedName>
</protein>
<dbReference type="GO" id="GO:0006637">
    <property type="term" value="P:acyl-CoA metabolic process"/>
    <property type="evidence" value="ECO:0007669"/>
    <property type="project" value="InterPro"/>
</dbReference>
<feature type="domain" description="Acyl-CoA thioesterase-like N-terminal HotDog" evidence="3">
    <location>
        <begin position="34"/>
        <end position="120"/>
    </location>
</feature>
<dbReference type="RefSeq" id="XP_029226998.1">
    <property type="nucleotide sequence ID" value="XM_029372889.1"/>
</dbReference>